<keyword evidence="1" id="KW-1133">Transmembrane helix</keyword>
<accession>A0AAV5UNF0</accession>
<feature type="non-terminal residue" evidence="2">
    <location>
        <position position="1"/>
    </location>
</feature>
<keyword evidence="1" id="KW-0472">Membrane</keyword>
<feature type="non-terminal residue" evidence="2">
    <location>
        <position position="122"/>
    </location>
</feature>
<comment type="caution">
    <text evidence="2">The sequence shown here is derived from an EMBL/GenBank/DDBJ whole genome shotgun (WGS) entry which is preliminary data.</text>
</comment>
<organism evidence="2 3">
    <name type="scientific">Pristionchus entomophagus</name>
    <dbReference type="NCBI Taxonomy" id="358040"/>
    <lineage>
        <taxon>Eukaryota</taxon>
        <taxon>Metazoa</taxon>
        <taxon>Ecdysozoa</taxon>
        <taxon>Nematoda</taxon>
        <taxon>Chromadorea</taxon>
        <taxon>Rhabditida</taxon>
        <taxon>Rhabditina</taxon>
        <taxon>Diplogasteromorpha</taxon>
        <taxon>Diplogasteroidea</taxon>
        <taxon>Neodiplogasteridae</taxon>
        <taxon>Pristionchus</taxon>
    </lineage>
</organism>
<gene>
    <name evidence="2" type="ORF">PENTCL1PPCAC_29644</name>
</gene>
<reference evidence="2" key="1">
    <citation type="submission" date="2023-10" db="EMBL/GenBank/DDBJ databases">
        <title>Genome assembly of Pristionchus species.</title>
        <authorList>
            <person name="Yoshida K."/>
            <person name="Sommer R.J."/>
        </authorList>
    </citation>
    <scope>NUCLEOTIDE SEQUENCE</scope>
    <source>
        <strain evidence="2">RS0144</strain>
    </source>
</reference>
<dbReference type="AlphaFoldDB" id="A0AAV5UNF0"/>
<feature type="transmembrane region" description="Helical" evidence="1">
    <location>
        <begin position="43"/>
        <end position="61"/>
    </location>
</feature>
<protein>
    <recommendedName>
        <fullName evidence="4">Serpentine receptor class gamma</fullName>
    </recommendedName>
</protein>
<proteinExistence type="predicted"/>
<keyword evidence="1" id="KW-0812">Transmembrane</keyword>
<dbReference type="EMBL" id="BTSX01000006">
    <property type="protein sequence ID" value="GMT07470.1"/>
    <property type="molecule type" value="Genomic_DNA"/>
</dbReference>
<evidence type="ECO:0008006" key="4">
    <source>
        <dbReference type="Google" id="ProtNLM"/>
    </source>
</evidence>
<evidence type="ECO:0000256" key="1">
    <source>
        <dbReference type="SAM" id="Phobius"/>
    </source>
</evidence>
<dbReference type="Proteomes" id="UP001432027">
    <property type="component" value="Unassembled WGS sequence"/>
</dbReference>
<feature type="transmembrane region" description="Helical" evidence="1">
    <location>
        <begin position="73"/>
        <end position="95"/>
    </location>
</feature>
<evidence type="ECO:0000313" key="2">
    <source>
        <dbReference type="EMBL" id="GMT07470.1"/>
    </source>
</evidence>
<name>A0AAV5UNF0_9BILA</name>
<keyword evidence="3" id="KW-1185">Reference proteome</keyword>
<dbReference type="PANTHER" id="PTHR31552:SF8">
    <property type="entry name" value="SERPENTINE RECEPTOR CLASS GAMMA"/>
    <property type="match status" value="1"/>
</dbReference>
<evidence type="ECO:0000313" key="3">
    <source>
        <dbReference type="Proteomes" id="UP001432027"/>
    </source>
</evidence>
<sequence length="122" mass="14484">VQNLGTHLNTWIMYRLRFEPDFFFYYKWMMQPEMETIKDTQQFLVSYFYFAQNACAFLFALNRYTERNLTIQMLCVFASQAANIIVVIINSIFVFTRNMESLKVMSHILPFMSDLFSLGPAV</sequence>
<dbReference type="PANTHER" id="PTHR31552">
    <property type="entry name" value="SERPENTINE RECEPTOR CLASS GAMMA"/>
    <property type="match status" value="1"/>
</dbReference>